<proteinExistence type="predicted"/>
<evidence type="ECO:0000313" key="2">
    <source>
        <dbReference type="Proteomes" id="UP001652623"/>
    </source>
</evidence>
<protein>
    <submittedName>
        <fullName evidence="3">Uncharacterized protein LOC107430803</fullName>
    </submittedName>
</protein>
<dbReference type="InParanoid" id="A0A6P4AI74"/>
<dbReference type="PANTHER" id="PTHR34670">
    <property type="entry name" value="EXPRESSED PROTEIN"/>
    <property type="match status" value="1"/>
</dbReference>
<dbReference type="Proteomes" id="UP001652623">
    <property type="component" value="Chromosome 6"/>
</dbReference>
<sequence>MEGLIPFVYRAIVEYKNGNKQDLLDSWFNESPSASYMRLPGDSGRFQASDIPLFRSEFGLASSATSSMPPLPPPPSSSSSTTTTASTTSQIMISTGVHSPARRRVAA</sequence>
<name>A0A6P4AI74_ZIZJJ</name>
<evidence type="ECO:0000256" key="1">
    <source>
        <dbReference type="SAM" id="MobiDB-lite"/>
    </source>
</evidence>
<dbReference type="RefSeq" id="XP_015897151.2">
    <property type="nucleotide sequence ID" value="XM_016041665.4"/>
</dbReference>
<dbReference type="KEGG" id="zju:107430803"/>
<gene>
    <name evidence="3" type="primary">LOC107430803</name>
</gene>
<keyword evidence="2" id="KW-1185">Reference proteome</keyword>
<accession>A0A6P4AI74</accession>
<dbReference type="AlphaFoldDB" id="A0A6P4AI74"/>
<dbReference type="FunCoup" id="A0A6P4AI74">
    <property type="interactions" value="9"/>
</dbReference>
<dbReference type="PANTHER" id="PTHR34670:SF8">
    <property type="entry name" value="EXPRESSED PROTEIN"/>
    <property type="match status" value="1"/>
</dbReference>
<feature type="region of interest" description="Disordered" evidence="1">
    <location>
        <begin position="62"/>
        <end position="107"/>
    </location>
</feature>
<organism evidence="2 3">
    <name type="scientific">Ziziphus jujuba</name>
    <name type="common">Chinese jujube</name>
    <name type="synonym">Ziziphus sativa</name>
    <dbReference type="NCBI Taxonomy" id="326968"/>
    <lineage>
        <taxon>Eukaryota</taxon>
        <taxon>Viridiplantae</taxon>
        <taxon>Streptophyta</taxon>
        <taxon>Embryophyta</taxon>
        <taxon>Tracheophyta</taxon>
        <taxon>Spermatophyta</taxon>
        <taxon>Magnoliopsida</taxon>
        <taxon>eudicotyledons</taxon>
        <taxon>Gunneridae</taxon>
        <taxon>Pentapetalae</taxon>
        <taxon>rosids</taxon>
        <taxon>fabids</taxon>
        <taxon>Rosales</taxon>
        <taxon>Rhamnaceae</taxon>
        <taxon>Paliureae</taxon>
        <taxon>Ziziphus</taxon>
    </lineage>
</organism>
<reference evidence="3" key="1">
    <citation type="submission" date="2025-08" db="UniProtKB">
        <authorList>
            <consortium name="RefSeq"/>
        </authorList>
    </citation>
    <scope>IDENTIFICATION</scope>
    <source>
        <tissue evidence="3">Seedling</tissue>
    </source>
</reference>
<evidence type="ECO:0000313" key="3">
    <source>
        <dbReference type="RefSeq" id="XP_015897151.2"/>
    </source>
</evidence>
<dbReference type="GeneID" id="107430803"/>
<feature type="compositionally biased region" description="Low complexity" evidence="1">
    <location>
        <begin position="77"/>
        <end position="89"/>
    </location>
</feature>